<dbReference type="STRING" id="1127134.NOCYR_3908"/>
<name>H6R5Y1_NOCCG</name>
<evidence type="ECO:0000313" key="1">
    <source>
        <dbReference type="EMBL" id="CCF64671.1"/>
    </source>
</evidence>
<reference evidence="1 2" key="1">
    <citation type="journal article" date="2012" name="J. Bacteriol.">
        <title>Genome sequence of the human- and animal-pathogenic strain Nocardia cyriacigeorgica GUH-2.</title>
        <authorList>
            <person name="Zoropogui A."/>
            <person name="Pujic P."/>
            <person name="Normand P."/>
            <person name="Barbe V."/>
            <person name="Beaman B."/>
            <person name="Beaman L."/>
            <person name="Boiron P."/>
            <person name="Colinon C."/>
            <person name="Deredjian A."/>
            <person name="Graindorge A."/>
            <person name="Mangenot S."/>
            <person name="Nazaret S."/>
            <person name="Neto M."/>
            <person name="Petit S."/>
            <person name="Roche D."/>
            <person name="Vallenet D."/>
            <person name="Rodriguez-Nava V."/>
            <person name="Richard Y."/>
            <person name="Cournoyer B."/>
            <person name="Blaha D."/>
        </authorList>
    </citation>
    <scope>NUCLEOTIDE SEQUENCE [LARGE SCALE GENOMIC DNA]</scope>
    <source>
        <strain evidence="1 2">GUH-2</strain>
    </source>
</reference>
<dbReference type="AlphaFoldDB" id="H6R5Y1"/>
<dbReference type="Proteomes" id="UP000008190">
    <property type="component" value="Chromosome"/>
</dbReference>
<dbReference type="eggNOG" id="ENOG502ZKXY">
    <property type="taxonomic scope" value="Bacteria"/>
</dbReference>
<proteinExistence type="predicted"/>
<sequence>MKTVAAKYEYQSDFARKYVAEGRAEGRAEAHAEAVAARVDALLTVLEVRWGTIPGDVRARVAASTDLNQLKAWTERAKTANSSDELFADR</sequence>
<dbReference type="HOGENOM" id="CLU_071039_5_0_11"/>
<gene>
    <name evidence="1" type="ordered locus">NOCYR_3908</name>
</gene>
<dbReference type="EMBL" id="FO082843">
    <property type="protein sequence ID" value="CCF64671.1"/>
    <property type="molecule type" value="Genomic_DNA"/>
</dbReference>
<accession>H6R5Y1</accession>
<keyword evidence="2" id="KW-1185">Reference proteome</keyword>
<evidence type="ECO:0000313" key="2">
    <source>
        <dbReference type="Proteomes" id="UP000008190"/>
    </source>
</evidence>
<organism evidence="1 2">
    <name type="scientific">Nocardia cyriacigeorgica (strain GUH-2)</name>
    <dbReference type="NCBI Taxonomy" id="1127134"/>
    <lineage>
        <taxon>Bacteria</taxon>
        <taxon>Bacillati</taxon>
        <taxon>Actinomycetota</taxon>
        <taxon>Actinomycetes</taxon>
        <taxon>Mycobacteriales</taxon>
        <taxon>Nocardiaceae</taxon>
        <taxon>Nocardia</taxon>
    </lineage>
</organism>
<protein>
    <submittedName>
        <fullName evidence="1">Uncharacterized protein</fullName>
    </submittedName>
</protein>
<dbReference type="KEGG" id="ncy:NOCYR_3908"/>